<evidence type="ECO:0000259" key="13">
    <source>
        <dbReference type="PROSITE" id="PS51194"/>
    </source>
</evidence>
<feature type="domain" description="DRBM" evidence="11">
    <location>
        <begin position="982"/>
        <end position="1018"/>
    </location>
</feature>
<dbReference type="InterPro" id="IPR027417">
    <property type="entry name" value="P-loop_NTPase"/>
</dbReference>
<dbReference type="SMART" id="SM00847">
    <property type="entry name" value="HA2"/>
    <property type="match status" value="1"/>
</dbReference>
<feature type="domain" description="Helicase ATP-binding" evidence="12">
    <location>
        <begin position="160"/>
        <end position="327"/>
    </location>
</feature>
<feature type="domain" description="Helicase C-terminal" evidence="13">
    <location>
        <begin position="423"/>
        <end position="588"/>
    </location>
</feature>
<dbReference type="PANTHER" id="PTHR18934:SF229">
    <property type="entry name" value="DEXH-BOX ATP-DEPENDENT RNA HELICASE DEXH3"/>
    <property type="match status" value="1"/>
</dbReference>
<evidence type="ECO:0000259" key="11">
    <source>
        <dbReference type="PROSITE" id="PS50137"/>
    </source>
</evidence>
<dbReference type="GO" id="GO:0016787">
    <property type="term" value="F:hydrolase activity"/>
    <property type="evidence" value="ECO:0007669"/>
    <property type="project" value="UniProtKB-KW"/>
</dbReference>
<dbReference type="InterPro" id="IPR014001">
    <property type="entry name" value="Helicase_ATP-bd"/>
</dbReference>
<keyword evidence="3" id="KW-0378">Hydrolase</keyword>
<dbReference type="InterPro" id="IPR011709">
    <property type="entry name" value="DEAD-box_helicase_OB_fold"/>
</dbReference>
<feature type="region of interest" description="Disordered" evidence="10">
    <location>
        <begin position="90"/>
        <end position="110"/>
    </location>
</feature>
<evidence type="ECO:0000313" key="15">
    <source>
        <dbReference type="Proteomes" id="UP000594263"/>
    </source>
</evidence>
<organism evidence="14 15">
    <name type="scientific">Kalanchoe fedtschenkoi</name>
    <name type="common">Lavender scallops</name>
    <name type="synonym">South American air plant</name>
    <dbReference type="NCBI Taxonomy" id="63787"/>
    <lineage>
        <taxon>Eukaryota</taxon>
        <taxon>Viridiplantae</taxon>
        <taxon>Streptophyta</taxon>
        <taxon>Embryophyta</taxon>
        <taxon>Tracheophyta</taxon>
        <taxon>Spermatophyta</taxon>
        <taxon>Magnoliopsida</taxon>
        <taxon>eudicotyledons</taxon>
        <taxon>Gunneridae</taxon>
        <taxon>Pentapetalae</taxon>
        <taxon>Saxifragales</taxon>
        <taxon>Crassulaceae</taxon>
        <taxon>Kalanchoe</taxon>
    </lineage>
</organism>
<dbReference type="PROSITE" id="PS51192">
    <property type="entry name" value="HELICASE_ATP_BIND_1"/>
    <property type="match status" value="1"/>
</dbReference>
<evidence type="ECO:0000256" key="6">
    <source>
        <dbReference type="ARBA" id="ARBA00022884"/>
    </source>
</evidence>
<comment type="catalytic activity">
    <reaction evidence="7">
        <text>ATP + H2O = ADP + phosphate + H(+)</text>
        <dbReference type="Rhea" id="RHEA:13065"/>
        <dbReference type="ChEBI" id="CHEBI:15377"/>
        <dbReference type="ChEBI" id="CHEBI:15378"/>
        <dbReference type="ChEBI" id="CHEBI:30616"/>
        <dbReference type="ChEBI" id="CHEBI:43474"/>
        <dbReference type="ChEBI" id="CHEBI:456216"/>
        <dbReference type="EC" id="3.6.4.13"/>
    </reaction>
</comment>
<dbReference type="GO" id="GO:0003724">
    <property type="term" value="F:RNA helicase activity"/>
    <property type="evidence" value="ECO:0007669"/>
    <property type="project" value="UniProtKB-EC"/>
</dbReference>
<accession>A0A7N0V7U3</accession>
<evidence type="ECO:0000256" key="8">
    <source>
        <dbReference type="ARBA" id="ARBA00060772"/>
    </source>
</evidence>
<dbReference type="SUPFAM" id="SSF54768">
    <property type="entry name" value="dsRNA-binding domain-like"/>
    <property type="match status" value="1"/>
</dbReference>
<comment type="similarity">
    <text evidence="8">Belongs to the DExH box helicase family.</text>
</comment>
<dbReference type="PROSITE" id="PS50137">
    <property type="entry name" value="DS_RBD"/>
    <property type="match status" value="1"/>
</dbReference>
<dbReference type="Pfam" id="PF04408">
    <property type="entry name" value="WHD_HA2"/>
    <property type="match status" value="1"/>
</dbReference>
<evidence type="ECO:0000256" key="4">
    <source>
        <dbReference type="ARBA" id="ARBA00022806"/>
    </source>
</evidence>
<evidence type="ECO:0000256" key="9">
    <source>
        <dbReference type="PROSITE-ProRule" id="PRU00266"/>
    </source>
</evidence>
<dbReference type="GO" id="GO:0003723">
    <property type="term" value="F:RNA binding"/>
    <property type="evidence" value="ECO:0007669"/>
    <property type="project" value="UniProtKB-UniRule"/>
</dbReference>
<dbReference type="SMART" id="SM00490">
    <property type="entry name" value="HELICc"/>
    <property type="match status" value="1"/>
</dbReference>
<dbReference type="SMART" id="SM00487">
    <property type="entry name" value="DEXDc"/>
    <property type="match status" value="1"/>
</dbReference>
<evidence type="ECO:0000256" key="10">
    <source>
        <dbReference type="SAM" id="MobiDB-lite"/>
    </source>
</evidence>
<dbReference type="FunFam" id="3.40.50.300:FF:000480">
    <property type="entry name" value="DExH-box ATP-dependent RNA helicase DExH3"/>
    <property type="match status" value="1"/>
</dbReference>
<evidence type="ECO:0000313" key="14">
    <source>
        <dbReference type="EnsemblPlants" id="Kaladp0278s0011.1.v1.1"/>
    </source>
</evidence>
<dbReference type="EnsemblPlants" id="Kaladp0278s0011.1.v1.1">
    <property type="protein sequence ID" value="Kaladp0278s0011.1.v1.1"/>
    <property type="gene ID" value="Kaladp0278s0011.v1.1"/>
</dbReference>
<dbReference type="Gene3D" id="3.30.160.20">
    <property type="match status" value="1"/>
</dbReference>
<dbReference type="CDD" id="cd17917">
    <property type="entry name" value="DEXHc_RHA-like"/>
    <property type="match status" value="1"/>
</dbReference>
<evidence type="ECO:0000256" key="1">
    <source>
        <dbReference type="ARBA" id="ARBA00012552"/>
    </source>
</evidence>
<dbReference type="CDD" id="cd18791">
    <property type="entry name" value="SF2_C_RHA"/>
    <property type="match status" value="1"/>
</dbReference>
<dbReference type="EC" id="3.6.4.13" evidence="1"/>
<dbReference type="FunFam" id="3.40.50.300:FF:000526">
    <property type="entry name" value="DExH-box ATP-dependent RNA helicase DExH3"/>
    <property type="match status" value="1"/>
</dbReference>
<dbReference type="Pfam" id="PF00271">
    <property type="entry name" value="Helicase_C"/>
    <property type="match status" value="1"/>
</dbReference>
<keyword evidence="5" id="KW-0067">ATP-binding</keyword>
<dbReference type="FunFam" id="1.20.120.1080:FF:000002">
    <property type="entry name" value="Putative ATP-dependent RNA helicase DHX36"/>
    <property type="match status" value="1"/>
</dbReference>
<name>A0A7N0V7U3_KALFE</name>
<dbReference type="InterPro" id="IPR007502">
    <property type="entry name" value="Helicase-assoc_dom"/>
</dbReference>
<dbReference type="InterPro" id="IPR001650">
    <property type="entry name" value="Helicase_C-like"/>
</dbReference>
<dbReference type="InterPro" id="IPR011545">
    <property type="entry name" value="DEAD/DEAH_box_helicase_dom"/>
</dbReference>
<dbReference type="SUPFAM" id="SSF52540">
    <property type="entry name" value="P-loop containing nucleoside triphosphate hydrolases"/>
    <property type="match status" value="1"/>
</dbReference>
<evidence type="ECO:0000256" key="5">
    <source>
        <dbReference type="ARBA" id="ARBA00022840"/>
    </source>
</evidence>
<dbReference type="Gene3D" id="3.40.50.300">
    <property type="entry name" value="P-loop containing nucleotide triphosphate hydrolases"/>
    <property type="match status" value="2"/>
</dbReference>
<feature type="compositionally biased region" description="Polar residues" evidence="10">
    <location>
        <begin position="92"/>
        <end position="101"/>
    </location>
</feature>
<dbReference type="InterPro" id="IPR059023">
    <property type="entry name" value="RNA_hel_CTD"/>
</dbReference>
<dbReference type="PANTHER" id="PTHR18934">
    <property type="entry name" value="ATP-DEPENDENT RNA HELICASE"/>
    <property type="match status" value="1"/>
</dbReference>
<dbReference type="AlphaFoldDB" id="A0A7N0V7U3"/>
<dbReference type="PROSITE" id="PS51194">
    <property type="entry name" value="HELICASE_CTER"/>
    <property type="match status" value="1"/>
</dbReference>
<evidence type="ECO:0000256" key="7">
    <source>
        <dbReference type="ARBA" id="ARBA00047984"/>
    </source>
</evidence>
<dbReference type="Pfam" id="PF07717">
    <property type="entry name" value="OB_NTP_bind"/>
    <property type="match status" value="1"/>
</dbReference>
<dbReference type="Gramene" id="Kaladp0278s0011.1.v1.1">
    <property type="protein sequence ID" value="Kaladp0278s0011.1.v1.1"/>
    <property type="gene ID" value="Kaladp0278s0011.v1.1"/>
</dbReference>
<dbReference type="OMA" id="MKIPGFT"/>
<proteinExistence type="inferred from homology"/>
<evidence type="ECO:0000256" key="2">
    <source>
        <dbReference type="ARBA" id="ARBA00022741"/>
    </source>
</evidence>
<keyword evidence="15" id="KW-1185">Reference proteome</keyword>
<keyword evidence="2" id="KW-0547">Nucleotide-binding</keyword>
<dbReference type="InterPro" id="IPR014720">
    <property type="entry name" value="dsRBD_dom"/>
</dbReference>
<keyword evidence="6 9" id="KW-0694">RNA-binding</keyword>
<dbReference type="Pfam" id="PF26026">
    <property type="entry name" value="RNA_hel_CTD"/>
    <property type="match status" value="1"/>
</dbReference>
<dbReference type="GO" id="GO:0005634">
    <property type="term" value="C:nucleus"/>
    <property type="evidence" value="ECO:0007669"/>
    <property type="project" value="TreeGrafter"/>
</dbReference>
<sequence>MLIQRKDEKEVISKEKKDRRDFKELSQLASSMGLHSRCYTRVIVFSKVPLPSYRSDLDDKRPQRELKMPLMLQQQVHALLREHGAHILSDDASLSQSNEDSGSSDEELYKPGTLLIPELKNVESMQLRKQQHEWQESLDGQKMLEFRRSLPCYKKRDVILKAVSENQVVLVSGETGCGKTTQLPQYILESDIEMGTGTSISIICTQPRRMSAMTVSERVAAERGEKLGGSVGYKVRLDNMKGRNTQLLYCTTGILLRRLLCDRNLGGVTHVIIDEIHERGMNEDFLLVVLKDLLPRRPDLRLILMSATLDSMLFSSYFSGAPTIHIPGHTYPVRSHFLENILEKTRYRLTHHNQTDHFGHEKKWRIQSRGFGNKKTQITTSVEVCLEAASFKEYSLETRKSLTCWDPESLGFNLIEHVLCHIVLNERLGAILVFMMGWDDIMSLKNQLHMHPLLGDASRVMLLACHGSMASFEQELIFRAPSDGVRKIVLATNVAETSITINDVVFVIDCGKAKETSYDAVNNASCLLPSWISKAAVQQRRGRAGRVQPGECYHLYPRCVYETFFEYQLPEILRMPLESVCLQIKSLQLGNISEFLSRSLQAPEALPVANAIRYLKIIGALDEMENLTGLGHYLSVLPVEPKLGKMLIFGAIFGCLDPVMTIVASLCVRDPFMISHINKDLAIRAKSQFSTRDFSDHLPVVRAFNSWKYAEMQQFGDEYCHRNFLSVQTMKDIDSLRNQLFFVLKETGFADSNINQSNRFSHDEHIIRAIMCAGLFPGLCSIMNKQKNIMFKTVEDGLVSLCSSSLNAHEPSIPFPWSVFSGKWKSNAVFLLDSTAVSDSAILLFGGKISRGHTDGHLTMMDGYIDFFMEPAVVDMYLPLRKELDEVIRNKLMNPKLDTSSYTELMTAVRLLLPQDRCEGQFVFGRNVSGPEPLKELKNNYPGVVSEASECGDAKNQLQTVLARAGYERPAYNTETLQKLVFRSTVMFNGLSFSGQTCNNKKLAEKDAANQALKWLNARDGLDPKFLWLAETHFAVWTCKVFTWLPEVEFLYLRLAMYNTGARSSKLPVECFFSKTKECAPDGGFPQACVGKDAPLKRKDREVLDSFSIDFECGTNFLTRYQSGSFVGDVDYMHQQEETTSMDTIIKMTWRCFAVMKWRVSLDR</sequence>
<dbReference type="GO" id="GO:0005524">
    <property type="term" value="F:ATP binding"/>
    <property type="evidence" value="ECO:0007669"/>
    <property type="project" value="UniProtKB-KW"/>
</dbReference>
<keyword evidence="4" id="KW-0347">Helicase</keyword>
<dbReference type="Proteomes" id="UP000594263">
    <property type="component" value="Unplaced"/>
</dbReference>
<dbReference type="Gene3D" id="1.20.120.1080">
    <property type="match status" value="1"/>
</dbReference>
<dbReference type="Pfam" id="PF00035">
    <property type="entry name" value="dsrm"/>
    <property type="match status" value="1"/>
</dbReference>
<dbReference type="InterPro" id="IPR048333">
    <property type="entry name" value="HA2_WH"/>
</dbReference>
<evidence type="ECO:0000256" key="3">
    <source>
        <dbReference type="ARBA" id="ARBA00022801"/>
    </source>
</evidence>
<evidence type="ECO:0000259" key="12">
    <source>
        <dbReference type="PROSITE" id="PS51192"/>
    </source>
</evidence>
<dbReference type="Pfam" id="PF00270">
    <property type="entry name" value="DEAD"/>
    <property type="match status" value="1"/>
</dbReference>
<reference evidence="14" key="1">
    <citation type="submission" date="2021-01" db="UniProtKB">
        <authorList>
            <consortium name="EnsemblPlants"/>
        </authorList>
    </citation>
    <scope>IDENTIFICATION</scope>
</reference>
<dbReference type="Pfam" id="PF21010">
    <property type="entry name" value="HA2_C"/>
    <property type="match status" value="1"/>
</dbReference>
<protein>
    <recommendedName>
        <fullName evidence="1">RNA helicase</fullName>
        <ecNumber evidence="1">3.6.4.13</ecNumber>
    </recommendedName>
</protein>